<proteinExistence type="predicted"/>
<sequence length="201" mass="22140">MSQPETTVLPARKGIAFEVRRGSRLKIINTHGSQVLDTWAFALGDMKEYMSMEHTRSATSRIIPATGDTYVSNQFTPMLTVIEDTSPGVHDTLMCCCSRKTYERLKYEGYHDNCNDNFHAALEGVGRQSAFTPGPLNLFMNFPVSAAGLITREPPVSRPGDYVLFDVKADLLMVISACPQDIQTVNGVGKMPTDAAFQILS</sequence>
<name>A0ABU8L5P4_9HYPH</name>
<evidence type="ECO:0000313" key="2">
    <source>
        <dbReference type="EMBL" id="MEI9412913.1"/>
    </source>
</evidence>
<organism evidence="2 3">
    <name type="scientific">Mesorhizobium salmacidum</name>
    <dbReference type="NCBI Taxonomy" id="3015171"/>
    <lineage>
        <taxon>Bacteria</taxon>
        <taxon>Pseudomonadati</taxon>
        <taxon>Pseudomonadota</taxon>
        <taxon>Alphaproteobacteria</taxon>
        <taxon>Hyphomicrobiales</taxon>
        <taxon>Phyllobacteriaceae</taxon>
        <taxon>Mesorhizobium</taxon>
    </lineage>
</organism>
<dbReference type="InterPro" id="IPR018959">
    <property type="entry name" value="DUF1989"/>
</dbReference>
<feature type="domain" description="DUF1989" evidence="1">
    <location>
        <begin position="8"/>
        <end position="172"/>
    </location>
</feature>
<dbReference type="RefSeq" id="WP_337109260.1">
    <property type="nucleotide sequence ID" value="NZ_JAPYKS010000042.1"/>
</dbReference>
<reference evidence="2 3" key="1">
    <citation type="submission" date="2022-12" db="EMBL/GenBank/DDBJ databases">
        <authorList>
            <person name="Muema E."/>
        </authorList>
    </citation>
    <scope>NUCLEOTIDE SEQUENCE [LARGE SCALE GENOMIC DNA]</scope>
    <source>
        <strain evidence="3">1326</strain>
    </source>
</reference>
<dbReference type="Pfam" id="PF09347">
    <property type="entry name" value="DUF1989"/>
    <property type="match status" value="1"/>
</dbReference>
<keyword evidence="3" id="KW-1185">Reference proteome</keyword>
<dbReference type="PANTHER" id="PTHR31527">
    <property type="entry name" value="RE64534P"/>
    <property type="match status" value="1"/>
</dbReference>
<evidence type="ECO:0000259" key="1">
    <source>
        <dbReference type="Pfam" id="PF09347"/>
    </source>
</evidence>
<comment type="caution">
    <text evidence="2">The sequence shown here is derived from an EMBL/GenBank/DDBJ whole genome shotgun (WGS) entry which is preliminary data.</text>
</comment>
<dbReference type="PANTHER" id="PTHR31527:SF0">
    <property type="entry name" value="RE64534P"/>
    <property type="match status" value="1"/>
</dbReference>
<gene>
    <name evidence="2" type="ORF">O7A60_29825</name>
</gene>
<evidence type="ECO:0000313" key="3">
    <source>
        <dbReference type="Proteomes" id="UP001387293"/>
    </source>
</evidence>
<dbReference type="EMBL" id="JAPYKS010000042">
    <property type="protein sequence ID" value="MEI9412913.1"/>
    <property type="molecule type" value="Genomic_DNA"/>
</dbReference>
<protein>
    <submittedName>
        <fullName evidence="2">Urea carboxylase-associated family protein</fullName>
    </submittedName>
</protein>
<dbReference type="Proteomes" id="UP001387293">
    <property type="component" value="Unassembled WGS sequence"/>
</dbReference>
<accession>A0ABU8L5P4</accession>